<sequence>MSPAAGQGVLTSSQSGKVSKHFGHFSAREKEDVVEGQLVQ</sequence>
<reference evidence="3" key="3">
    <citation type="submission" date="2020-12" db="UniProtKB">
        <authorList>
            <consortium name="EnsemblPlants"/>
        </authorList>
    </citation>
    <scope>IDENTIFICATION</scope>
</reference>
<proteinExistence type="predicted"/>
<reference evidence="2 4" key="2">
    <citation type="journal article" date="2018" name="Plant J.">
        <title>The Physcomitrella patens chromosome-scale assembly reveals moss genome structure and evolution.</title>
        <authorList>
            <person name="Lang D."/>
            <person name="Ullrich K.K."/>
            <person name="Murat F."/>
            <person name="Fuchs J."/>
            <person name="Jenkins J."/>
            <person name="Haas F.B."/>
            <person name="Piednoel M."/>
            <person name="Gundlach H."/>
            <person name="Van Bel M."/>
            <person name="Meyberg R."/>
            <person name="Vives C."/>
            <person name="Morata J."/>
            <person name="Symeonidi A."/>
            <person name="Hiss M."/>
            <person name="Muchero W."/>
            <person name="Kamisugi Y."/>
            <person name="Saleh O."/>
            <person name="Blanc G."/>
            <person name="Decker E.L."/>
            <person name="van Gessel N."/>
            <person name="Grimwood J."/>
            <person name="Hayes R.D."/>
            <person name="Graham S.W."/>
            <person name="Gunter L.E."/>
            <person name="McDaniel S.F."/>
            <person name="Hoernstein S.N.W."/>
            <person name="Larsson A."/>
            <person name="Li F.W."/>
            <person name="Perroud P.F."/>
            <person name="Phillips J."/>
            <person name="Ranjan P."/>
            <person name="Rokshar D.S."/>
            <person name="Rothfels C.J."/>
            <person name="Schneider L."/>
            <person name="Shu S."/>
            <person name="Stevenson D.W."/>
            <person name="Thummler F."/>
            <person name="Tillich M."/>
            <person name="Villarreal Aguilar J.C."/>
            <person name="Widiez T."/>
            <person name="Wong G.K."/>
            <person name="Wymore A."/>
            <person name="Zhang Y."/>
            <person name="Zimmer A.D."/>
            <person name="Quatrano R.S."/>
            <person name="Mayer K.F.X."/>
            <person name="Goodstein D."/>
            <person name="Casacuberta J.M."/>
            <person name="Vandepoele K."/>
            <person name="Reski R."/>
            <person name="Cuming A.C."/>
            <person name="Tuskan G.A."/>
            <person name="Maumus F."/>
            <person name="Salse J."/>
            <person name="Schmutz J."/>
            <person name="Rensing S.A."/>
        </authorList>
    </citation>
    <scope>NUCLEOTIDE SEQUENCE [LARGE SCALE GENOMIC DNA]</scope>
    <source>
        <strain evidence="3 4">cv. Gransden 2004</strain>
    </source>
</reference>
<reference evidence="2 4" key="1">
    <citation type="journal article" date="2008" name="Science">
        <title>The Physcomitrella genome reveals evolutionary insights into the conquest of land by plants.</title>
        <authorList>
            <person name="Rensing S."/>
            <person name="Lang D."/>
            <person name="Zimmer A."/>
            <person name="Terry A."/>
            <person name="Salamov A."/>
            <person name="Shapiro H."/>
            <person name="Nishiyama T."/>
            <person name="Perroud P.-F."/>
            <person name="Lindquist E."/>
            <person name="Kamisugi Y."/>
            <person name="Tanahashi T."/>
            <person name="Sakakibara K."/>
            <person name="Fujita T."/>
            <person name="Oishi K."/>
            <person name="Shin-I T."/>
            <person name="Kuroki Y."/>
            <person name="Toyoda A."/>
            <person name="Suzuki Y."/>
            <person name="Hashimoto A."/>
            <person name="Yamaguchi K."/>
            <person name="Sugano A."/>
            <person name="Kohara Y."/>
            <person name="Fujiyama A."/>
            <person name="Anterola A."/>
            <person name="Aoki S."/>
            <person name="Ashton N."/>
            <person name="Barbazuk W.B."/>
            <person name="Barker E."/>
            <person name="Bennetzen J."/>
            <person name="Bezanilla M."/>
            <person name="Blankenship R."/>
            <person name="Cho S.H."/>
            <person name="Dutcher S."/>
            <person name="Estelle M."/>
            <person name="Fawcett J.A."/>
            <person name="Gundlach H."/>
            <person name="Hanada K."/>
            <person name="Heyl A."/>
            <person name="Hicks K.A."/>
            <person name="Hugh J."/>
            <person name="Lohr M."/>
            <person name="Mayer K."/>
            <person name="Melkozernov A."/>
            <person name="Murata T."/>
            <person name="Nelson D."/>
            <person name="Pils B."/>
            <person name="Prigge M."/>
            <person name="Reiss B."/>
            <person name="Renner T."/>
            <person name="Rombauts S."/>
            <person name="Rushton P."/>
            <person name="Sanderfoot A."/>
            <person name="Schween G."/>
            <person name="Shiu S.-H."/>
            <person name="Stueber K."/>
            <person name="Theodoulou F.L."/>
            <person name="Tu H."/>
            <person name="Van de Peer Y."/>
            <person name="Verrier P.J."/>
            <person name="Waters E."/>
            <person name="Wood A."/>
            <person name="Yang L."/>
            <person name="Cove D."/>
            <person name="Cuming A."/>
            <person name="Hasebe M."/>
            <person name="Lucas S."/>
            <person name="Mishler D.B."/>
            <person name="Reski R."/>
            <person name="Grigoriev I."/>
            <person name="Quatrano R.S."/>
            <person name="Boore J.L."/>
        </authorList>
    </citation>
    <scope>NUCLEOTIDE SEQUENCE [LARGE SCALE GENOMIC DNA]</scope>
    <source>
        <strain evidence="3 4">cv. Gransden 2004</strain>
    </source>
</reference>
<feature type="region of interest" description="Disordered" evidence="1">
    <location>
        <begin position="1"/>
        <end position="40"/>
    </location>
</feature>
<name>A0A2K1JIN4_PHYPA</name>
<dbReference type="EnsemblPlants" id="Pp3c14_20600V3.1">
    <property type="protein sequence ID" value="Pp3c14_20600V3.1"/>
    <property type="gene ID" value="Pp3c14_20600"/>
</dbReference>
<dbReference type="AlphaFoldDB" id="A0A2K1JIN4"/>
<keyword evidence="4" id="KW-1185">Reference proteome</keyword>
<dbReference type="InParanoid" id="A0A2K1JIN4"/>
<evidence type="ECO:0000313" key="3">
    <source>
        <dbReference type="EnsemblPlants" id="Pp3c14_20600V3.1"/>
    </source>
</evidence>
<dbReference type="Gramene" id="Pp3c14_20600V3.1">
    <property type="protein sequence ID" value="Pp3c14_20600V3.1"/>
    <property type="gene ID" value="Pp3c14_20600"/>
</dbReference>
<evidence type="ECO:0000256" key="1">
    <source>
        <dbReference type="SAM" id="MobiDB-lite"/>
    </source>
</evidence>
<evidence type="ECO:0000313" key="2">
    <source>
        <dbReference type="EMBL" id="PNR41379.1"/>
    </source>
</evidence>
<evidence type="ECO:0000313" key="4">
    <source>
        <dbReference type="Proteomes" id="UP000006727"/>
    </source>
</evidence>
<gene>
    <name evidence="2" type="ORF">PHYPA_018782</name>
</gene>
<dbReference type="EMBL" id="ABEU02000014">
    <property type="protein sequence ID" value="PNR41379.1"/>
    <property type="molecule type" value="Genomic_DNA"/>
</dbReference>
<protein>
    <submittedName>
        <fullName evidence="2 3">Uncharacterized protein</fullName>
    </submittedName>
</protein>
<accession>A0A2K1JIN4</accession>
<dbReference type="Proteomes" id="UP000006727">
    <property type="component" value="Chromosome 14"/>
</dbReference>
<organism evidence="2">
    <name type="scientific">Physcomitrium patens</name>
    <name type="common">Spreading-leaved earth moss</name>
    <name type="synonym">Physcomitrella patens</name>
    <dbReference type="NCBI Taxonomy" id="3218"/>
    <lineage>
        <taxon>Eukaryota</taxon>
        <taxon>Viridiplantae</taxon>
        <taxon>Streptophyta</taxon>
        <taxon>Embryophyta</taxon>
        <taxon>Bryophyta</taxon>
        <taxon>Bryophytina</taxon>
        <taxon>Bryopsida</taxon>
        <taxon>Funariidae</taxon>
        <taxon>Funariales</taxon>
        <taxon>Funariaceae</taxon>
        <taxon>Physcomitrium</taxon>
    </lineage>
</organism>